<protein>
    <submittedName>
        <fullName evidence="6">Uncharacterized protein</fullName>
    </submittedName>
</protein>
<keyword evidence="2" id="KW-0812">Transmembrane</keyword>
<evidence type="ECO:0000256" key="4">
    <source>
        <dbReference type="ARBA" id="ARBA00023136"/>
    </source>
</evidence>
<dbReference type="AlphaFoldDB" id="A0A1Q2CEM7"/>
<dbReference type="InterPro" id="IPR032808">
    <property type="entry name" value="DoxX"/>
</dbReference>
<accession>A0A1Q2CEM7</accession>
<dbReference type="STRING" id="1610493.RPIT_06810"/>
<gene>
    <name evidence="6" type="ORF">RPIT_06810</name>
</gene>
<comment type="subcellular location">
    <subcellularLocation>
        <location evidence="1">Membrane</location>
        <topology evidence="1">Multi-pass membrane protein</topology>
    </subcellularLocation>
</comment>
<dbReference type="OrthoDB" id="329282at2"/>
<evidence type="ECO:0000256" key="5">
    <source>
        <dbReference type="SAM" id="MobiDB-lite"/>
    </source>
</evidence>
<proteinExistence type="predicted"/>
<dbReference type="Proteomes" id="UP000188324">
    <property type="component" value="Chromosome"/>
</dbReference>
<organism evidence="6 7">
    <name type="scientific">Tessaracoccus flavus</name>
    <dbReference type="NCBI Taxonomy" id="1610493"/>
    <lineage>
        <taxon>Bacteria</taxon>
        <taxon>Bacillati</taxon>
        <taxon>Actinomycetota</taxon>
        <taxon>Actinomycetes</taxon>
        <taxon>Propionibacteriales</taxon>
        <taxon>Propionibacteriaceae</taxon>
        <taxon>Tessaracoccus</taxon>
    </lineage>
</organism>
<keyword evidence="4" id="KW-0472">Membrane</keyword>
<evidence type="ECO:0000256" key="3">
    <source>
        <dbReference type="ARBA" id="ARBA00022989"/>
    </source>
</evidence>
<dbReference type="EMBL" id="CP019605">
    <property type="protein sequence ID" value="AQP44558.1"/>
    <property type="molecule type" value="Genomic_DNA"/>
</dbReference>
<sequence length="204" mass="21382">MSLTRFLSRSLFASYFIAEGVKAVTKPAETAPDAEAFTSRVAPLVQRVVPADIASYVPERAETWVRISGVAQVLGGVMFATGIGRRLGAMLLAKASVLNVAIALPDKGASQDAKQAARPAVLRNAALLGASMLAAQDTQGKPSLAWRTEHAAKVTEKKAAALGDDVSKAARKASAKAEKQAKSLGKKARKSTKQLTRKLEAAVS</sequence>
<keyword evidence="3" id="KW-1133">Transmembrane helix</keyword>
<dbReference type="Pfam" id="PF07681">
    <property type="entry name" value="DoxX"/>
    <property type="match status" value="1"/>
</dbReference>
<evidence type="ECO:0000313" key="7">
    <source>
        <dbReference type="Proteomes" id="UP000188324"/>
    </source>
</evidence>
<feature type="compositionally biased region" description="Basic residues" evidence="5">
    <location>
        <begin position="184"/>
        <end position="196"/>
    </location>
</feature>
<dbReference type="KEGG" id="tfl:RPIT_06810"/>
<evidence type="ECO:0000313" key="6">
    <source>
        <dbReference type="EMBL" id="AQP44558.1"/>
    </source>
</evidence>
<feature type="region of interest" description="Disordered" evidence="5">
    <location>
        <begin position="171"/>
        <end position="204"/>
    </location>
</feature>
<keyword evidence="7" id="KW-1185">Reference proteome</keyword>
<dbReference type="RefSeq" id="WP_077341767.1">
    <property type="nucleotide sequence ID" value="NZ_CP019605.1"/>
</dbReference>
<dbReference type="GO" id="GO:0016020">
    <property type="term" value="C:membrane"/>
    <property type="evidence" value="ECO:0007669"/>
    <property type="project" value="UniProtKB-SubCell"/>
</dbReference>
<reference evidence="6 7" key="1">
    <citation type="journal article" date="2016" name="Int. J. Syst. Evol. Microbiol.">
        <title>Tessaracoccus flavus sp. nov., isolated from the drainage system of a lindane-producing factory.</title>
        <authorList>
            <person name="Kumari R."/>
            <person name="Singh P."/>
            <person name="Schumann P."/>
            <person name="Lal R."/>
        </authorList>
    </citation>
    <scope>NUCLEOTIDE SEQUENCE [LARGE SCALE GENOMIC DNA]</scope>
    <source>
        <strain evidence="6 7">RP1T</strain>
    </source>
</reference>
<evidence type="ECO:0000256" key="2">
    <source>
        <dbReference type="ARBA" id="ARBA00022692"/>
    </source>
</evidence>
<name>A0A1Q2CEM7_9ACTN</name>
<evidence type="ECO:0000256" key="1">
    <source>
        <dbReference type="ARBA" id="ARBA00004141"/>
    </source>
</evidence>